<dbReference type="UniPathway" id="UPA00588">
    <property type="reaction ID" value="UER00646"/>
</dbReference>
<evidence type="ECO:0000256" key="5">
    <source>
        <dbReference type="ARBA" id="ARBA00008391"/>
    </source>
</evidence>
<evidence type="ECO:0000256" key="6">
    <source>
        <dbReference type="ARBA" id="ARBA00011893"/>
    </source>
</evidence>
<dbReference type="PANTHER" id="PTHR32315:SF3">
    <property type="entry name" value="ADENINE PHOSPHORIBOSYLTRANSFERASE"/>
    <property type="match status" value="1"/>
</dbReference>
<accession>A0A6J6B6Z1</accession>
<dbReference type="GO" id="GO:0006166">
    <property type="term" value="P:purine ribonucleoside salvage"/>
    <property type="evidence" value="ECO:0007669"/>
    <property type="project" value="UniProtKB-KW"/>
</dbReference>
<dbReference type="FunFam" id="3.40.50.2020:FF:000021">
    <property type="entry name" value="Adenine phosphoribosyltransferase"/>
    <property type="match status" value="1"/>
</dbReference>
<dbReference type="GO" id="GO:0002055">
    <property type="term" value="F:adenine binding"/>
    <property type="evidence" value="ECO:0007669"/>
    <property type="project" value="TreeGrafter"/>
</dbReference>
<comment type="similarity">
    <text evidence="5">Belongs to the purine/pyrimidine phosphoribosyltransferase family.</text>
</comment>
<protein>
    <recommendedName>
        <fullName evidence="6">adenine phosphoribosyltransferase</fullName>
        <ecNumber evidence="6">2.4.2.7</ecNumber>
    </recommendedName>
</protein>
<keyword evidence="7" id="KW-0963">Cytoplasm</keyword>
<comment type="catalytic activity">
    <reaction evidence="1">
        <text>AMP + diphosphate = 5-phospho-alpha-D-ribose 1-diphosphate + adenine</text>
        <dbReference type="Rhea" id="RHEA:16609"/>
        <dbReference type="ChEBI" id="CHEBI:16708"/>
        <dbReference type="ChEBI" id="CHEBI:33019"/>
        <dbReference type="ChEBI" id="CHEBI:58017"/>
        <dbReference type="ChEBI" id="CHEBI:456215"/>
        <dbReference type="EC" id="2.4.2.7"/>
    </reaction>
</comment>
<dbReference type="EMBL" id="CAEZSK010000016">
    <property type="protein sequence ID" value="CAB4534119.1"/>
    <property type="molecule type" value="Genomic_DNA"/>
</dbReference>
<evidence type="ECO:0000256" key="3">
    <source>
        <dbReference type="ARBA" id="ARBA00004496"/>
    </source>
</evidence>
<keyword evidence="9" id="KW-0808">Transferase</keyword>
<proteinExistence type="inferred from homology"/>
<dbReference type="HAMAP" id="MF_00004">
    <property type="entry name" value="Aden_phosphoribosyltr"/>
    <property type="match status" value="1"/>
</dbReference>
<dbReference type="GO" id="GO:0006168">
    <property type="term" value="P:adenine salvage"/>
    <property type="evidence" value="ECO:0007669"/>
    <property type="project" value="InterPro"/>
</dbReference>
<dbReference type="NCBIfam" id="NF002634">
    <property type="entry name" value="PRK02304.1-3"/>
    <property type="match status" value="1"/>
</dbReference>
<dbReference type="PANTHER" id="PTHR32315">
    <property type="entry name" value="ADENINE PHOSPHORIBOSYLTRANSFERASE"/>
    <property type="match status" value="1"/>
</dbReference>
<gene>
    <name evidence="12" type="ORF">UFOPK1419_00216</name>
</gene>
<dbReference type="GO" id="GO:0016208">
    <property type="term" value="F:AMP binding"/>
    <property type="evidence" value="ECO:0007669"/>
    <property type="project" value="TreeGrafter"/>
</dbReference>
<dbReference type="Pfam" id="PF00156">
    <property type="entry name" value="Pribosyltran"/>
    <property type="match status" value="1"/>
</dbReference>
<dbReference type="GO" id="GO:0044209">
    <property type="term" value="P:AMP salvage"/>
    <property type="evidence" value="ECO:0007669"/>
    <property type="project" value="UniProtKB-UniPathway"/>
</dbReference>
<dbReference type="Gene3D" id="3.40.50.2020">
    <property type="match status" value="1"/>
</dbReference>
<organism evidence="12">
    <name type="scientific">freshwater metagenome</name>
    <dbReference type="NCBI Taxonomy" id="449393"/>
    <lineage>
        <taxon>unclassified sequences</taxon>
        <taxon>metagenomes</taxon>
        <taxon>ecological metagenomes</taxon>
    </lineage>
</organism>
<evidence type="ECO:0000256" key="7">
    <source>
        <dbReference type="ARBA" id="ARBA00022490"/>
    </source>
</evidence>
<dbReference type="NCBIfam" id="TIGR01090">
    <property type="entry name" value="apt"/>
    <property type="match status" value="1"/>
</dbReference>
<dbReference type="AlphaFoldDB" id="A0A6J6B6Z1"/>
<dbReference type="InterPro" id="IPR050054">
    <property type="entry name" value="UPRTase/APRTase"/>
</dbReference>
<keyword evidence="10" id="KW-0660">Purine salvage</keyword>
<evidence type="ECO:0000256" key="2">
    <source>
        <dbReference type="ARBA" id="ARBA00003968"/>
    </source>
</evidence>
<keyword evidence="8" id="KW-0328">Glycosyltransferase</keyword>
<dbReference type="NCBIfam" id="NF002636">
    <property type="entry name" value="PRK02304.1-5"/>
    <property type="match status" value="1"/>
</dbReference>
<comment type="pathway">
    <text evidence="4">Purine metabolism; AMP biosynthesis via salvage pathway; AMP from adenine: step 1/1.</text>
</comment>
<evidence type="ECO:0000256" key="10">
    <source>
        <dbReference type="ARBA" id="ARBA00022726"/>
    </source>
</evidence>
<dbReference type="GO" id="GO:0003999">
    <property type="term" value="F:adenine phosphoribosyltransferase activity"/>
    <property type="evidence" value="ECO:0007669"/>
    <property type="project" value="UniProtKB-EC"/>
</dbReference>
<reference evidence="12" key="1">
    <citation type="submission" date="2020-05" db="EMBL/GenBank/DDBJ databases">
        <authorList>
            <person name="Chiriac C."/>
            <person name="Salcher M."/>
            <person name="Ghai R."/>
            <person name="Kavagutti S V."/>
        </authorList>
    </citation>
    <scope>NUCLEOTIDE SEQUENCE</scope>
</reference>
<comment type="function">
    <text evidence="2">Catalyzes a salvage reaction resulting in the formation of AMP, that is energically less costly than de novo synthesis.</text>
</comment>
<dbReference type="CDD" id="cd06223">
    <property type="entry name" value="PRTases_typeI"/>
    <property type="match status" value="1"/>
</dbReference>
<evidence type="ECO:0000256" key="4">
    <source>
        <dbReference type="ARBA" id="ARBA00004659"/>
    </source>
</evidence>
<dbReference type="GO" id="GO:0005737">
    <property type="term" value="C:cytoplasm"/>
    <property type="evidence" value="ECO:0007669"/>
    <property type="project" value="UniProtKB-SubCell"/>
</dbReference>
<dbReference type="EC" id="2.4.2.7" evidence="6"/>
<dbReference type="InterPro" id="IPR005764">
    <property type="entry name" value="Ade_phspho_trans"/>
</dbReference>
<evidence type="ECO:0000313" key="12">
    <source>
        <dbReference type="EMBL" id="CAB4534119.1"/>
    </source>
</evidence>
<comment type="subcellular location">
    <subcellularLocation>
        <location evidence="3">Cytoplasm</location>
    </subcellularLocation>
</comment>
<dbReference type="InterPro" id="IPR029057">
    <property type="entry name" value="PRTase-like"/>
</dbReference>
<evidence type="ECO:0000259" key="11">
    <source>
        <dbReference type="Pfam" id="PF00156"/>
    </source>
</evidence>
<evidence type="ECO:0000256" key="8">
    <source>
        <dbReference type="ARBA" id="ARBA00022676"/>
    </source>
</evidence>
<sequence>MNLQGALSLIRQIPDYPKPGILFQDITPMLADASAFRTILDEMARYGKDAEVVAGIEARGFIFGSALAAHTEKSFVPIRKSGKLPFKTISAKYGLEYGEDEIEVHVDAFLPNQKVLIVDDVLATGGTLLAAIELSQKCGAHVTGVLVLMELGFLDGRKLIADKYPEIEVTSLVSV</sequence>
<feature type="domain" description="Phosphoribosyltransferase" evidence="11">
    <location>
        <begin position="42"/>
        <end position="149"/>
    </location>
</feature>
<evidence type="ECO:0000256" key="1">
    <source>
        <dbReference type="ARBA" id="ARBA00000868"/>
    </source>
</evidence>
<evidence type="ECO:0000256" key="9">
    <source>
        <dbReference type="ARBA" id="ARBA00022679"/>
    </source>
</evidence>
<dbReference type="InterPro" id="IPR000836">
    <property type="entry name" value="PRTase_dom"/>
</dbReference>
<dbReference type="SUPFAM" id="SSF53271">
    <property type="entry name" value="PRTase-like"/>
    <property type="match status" value="1"/>
</dbReference>
<name>A0A6J6B6Z1_9ZZZZ</name>